<organism evidence="1">
    <name type="scientific">Talaromyces marneffei PM1</name>
    <dbReference type="NCBI Taxonomy" id="1077442"/>
    <lineage>
        <taxon>Eukaryota</taxon>
        <taxon>Fungi</taxon>
        <taxon>Dikarya</taxon>
        <taxon>Ascomycota</taxon>
        <taxon>Pezizomycotina</taxon>
        <taxon>Eurotiomycetes</taxon>
        <taxon>Eurotiomycetidae</taxon>
        <taxon>Eurotiales</taxon>
        <taxon>Trichocomaceae</taxon>
        <taxon>Talaromyces</taxon>
        <taxon>Talaromyces sect. Talaromyces</taxon>
    </lineage>
</organism>
<dbReference type="AlphaFoldDB" id="A0A093XY61"/>
<proteinExistence type="predicted"/>
<reference evidence="1" key="1">
    <citation type="journal article" date="2014" name="PLoS Genet.">
        <title>Signature Gene Expression Reveals Novel Clues to the Molecular Mechanisms of Dimorphic Transition in Penicillium marneffei.</title>
        <authorList>
            <person name="Yang E."/>
            <person name="Wang G."/>
            <person name="Cai J."/>
            <person name="Woo P.C."/>
            <person name="Lau S.K."/>
            <person name="Yuen K.-Y."/>
            <person name="Chow W.-N."/>
            <person name="Lin X."/>
        </authorList>
    </citation>
    <scope>NUCLEOTIDE SEQUENCE [LARGE SCALE GENOMIC DNA]</scope>
    <source>
        <strain evidence="1">PM1</strain>
    </source>
</reference>
<accession>A0A093XY61</accession>
<gene>
    <name evidence="1" type="ORF">GQ26_0083330</name>
</gene>
<dbReference type="HOGENOM" id="CLU_033551_2_0_1"/>
<name>A0A093XY61_TALMA</name>
<protein>
    <submittedName>
        <fullName evidence="1">Uncharacterized protein</fullName>
    </submittedName>
</protein>
<dbReference type="EMBL" id="JPOX01000008">
    <property type="protein sequence ID" value="KFX50193.1"/>
    <property type="molecule type" value="Genomic_DNA"/>
</dbReference>
<sequence>MDNNFYHAITGGFPNPNVVFDGQGELQQPVFKQSNLGTQSQLWEPGHTHSTTASQQDPHNVTYETVMQDIAAVLIMIPKSRKSISEAMYALEKTTEDLKNNIEKLDLHMDNSNTLEQHRNLWSNFNYCWLSAFQKYIDYPINDLDTDRMEKMGQIVIEFADYVEPYGLVDYQMGFWEEEILDREKWPIYPCFIDQR</sequence>
<comment type="caution">
    <text evidence="1">The sequence shown here is derived from an EMBL/GenBank/DDBJ whole genome shotgun (WGS) entry which is preliminary data.</text>
</comment>
<evidence type="ECO:0000313" key="1">
    <source>
        <dbReference type="EMBL" id="KFX50193.1"/>
    </source>
</evidence>